<comment type="subcellular location">
    <subcellularLocation>
        <location evidence="1">Cell membrane</location>
    </subcellularLocation>
</comment>
<evidence type="ECO:0000313" key="10">
    <source>
        <dbReference type="EMBL" id="KAG0488089.1"/>
    </source>
</evidence>
<evidence type="ECO:0000256" key="7">
    <source>
        <dbReference type="SAM" id="Phobius"/>
    </source>
</evidence>
<evidence type="ECO:0000256" key="1">
    <source>
        <dbReference type="ARBA" id="ARBA00004236"/>
    </source>
</evidence>
<organism evidence="10 11">
    <name type="scientific">Vanilla planifolia</name>
    <name type="common">Vanilla</name>
    <dbReference type="NCBI Taxonomy" id="51239"/>
    <lineage>
        <taxon>Eukaryota</taxon>
        <taxon>Viridiplantae</taxon>
        <taxon>Streptophyta</taxon>
        <taxon>Embryophyta</taxon>
        <taxon>Tracheophyta</taxon>
        <taxon>Spermatophyta</taxon>
        <taxon>Magnoliopsida</taxon>
        <taxon>Liliopsida</taxon>
        <taxon>Asparagales</taxon>
        <taxon>Orchidaceae</taxon>
        <taxon>Vanilloideae</taxon>
        <taxon>Vanilleae</taxon>
        <taxon>Vanilla</taxon>
    </lineage>
</organism>
<name>A0A835RBN5_VANPL</name>
<keyword evidence="7" id="KW-0812">Transmembrane</keyword>
<reference evidence="10 11" key="1">
    <citation type="journal article" date="2020" name="Nat. Food">
        <title>A phased Vanilla planifolia genome enables genetic improvement of flavour and production.</title>
        <authorList>
            <person name="Hasing T."/>
            <person name="Tang H."/>
            <person name="Brym M."/>
            <person name="Khazi F."/>
            <person name="Huang T."/>
            <person name="Chambers A.H."/>
        </authorList>
    </citation>
    <scope>NUCLEOTIDE SEQUENCE [LARGE SCALE GENOMIC DNA]</scope>
    <source>
        <tissue evidence="10">Leaf</tissue>
    </source>
</reference>
<keyword evidence="4 8" id="KW-0732">Signal</keyword>
<evidence type="ECO:0000256" key="6">
    <source>
        <dbReference type="ARBA" id="ARBA00023180"/>
    </source>
</evidence>
<evidence type="ECO:0000256" key="4">
    <source>
        <dbReference type="ARBA" id="ARBA00022729"/>
    </source>
</evidence>
<proteinExistence type="inferred from homology"/>
<gene>
    <name evidence="10" type="ORF">HPP92_006900</name>
</gene>
<keyword evidence="5 7" id="KW-0472">Membrane</keyword>
<comment type="similarity">
    <text evidence="2">Belongs to the COBRA family.</text>
</comment>
<dbReference type="EMBL" id="JADCNL010000003">
    <property type="protein sequence ID" value="KAG0488089.1"/>
    <property type="molecule type" value="Genomic_DNA"/>
</dbReference>
<evidence type="ECO:0000256" key="3">
    <source>
        <dbReference type="ARBA" id="ARBA00022475"/>
    </source>
</evidence>
<keyword evidence="6" id="KW-0325">Glycoprotein</keyword>
<dbReference type="InterPro" id="IPR006918">
    <property type="entry name" value="COBRA_pln"/>
</dbReference>
<dbReference type="GO" id="GO:0005886">
    <property type="term" value="C:plasma membrane"/>
    <property type="evidence" value="ECO:0007669"/>
    <property type="project" value="UniProtKB-SubCell"/>
</dbReference>
<feature type="domain" description="COBRA C-terminal" evidence="9">
    <location>
        <begin position="423"/>
        <end position="633"/>
    </location>
</feature>
<protein>
    <recommendedName>
        <fullName evidence="9">COBRA C-terminal domain-containing protein</fullName>
    </recommendedName>
</protein>
<evidence type="ECO:0000259" key="9">
    <source>
        <dbReference type="Pfam" id="PF25079"/>
    </source>
</evidence>
<dbReference type="PANTHER" id="PTHR31052:SF3">
    <property type="entry name" value="COBRA-LIKE PROTEIN 7"/>
    <property type="match status" value="1"/>
</dbReference>
<keyword evidence="11" id="KW-1185">Reference proteome</keyword>
<dbReference type="AlphaFoldDB" id="A0A835RBN5"/>
<dbReference type="Pfam" id="PF25079">
    <property type="entry name" value="COB_C"/>
    <property type="match status" value="1"/>
</dbReference>
<evidence type="ECO:0000313" key="11">
    <source>
        <dbReference type="Proteomes" id="UP000636800"/>
    </source>
</evidence>
<dbReference type="InterPro" id="IPR056900">
    <property type="entry name" value="COB_C"/>
</dbReference>
<evidence type="ECO:0000256" key="8">
    <source>
        <dbReference type="SAM" id="SignalP"/>
    </source>
</evidence>
<dbReference type="GO" id="GO:0010215">
    <property type="term" value="P:cellulose microfibril organization"/>
    <property type="evidence" value="ECO:0007669"/>
    <property type="project" value="InterPro"/>
</dbReference>
<feature type="chain" id="PRO_5032945018" description="COBRA C-terminal domain-containing protein" evidence="8">
    <location>
        <begin position="25"/>
        <end position="661"/>
    </location>
</feature>
<evidence type="ECO:0000256" key="2">
    <source>
        <dbReference type="ARBA" id="ARBA00005507"/>
    </source>
</evidence>
<comment type="caution">
    <text evidence="10">The sequence shown here is derived from an EMBL/GenBank/DDBJ whole genome shotgun (WGS) entry which is preliminary data.</text>
</comment>
<evidence type="ECO:0000256" key="5">
    <source>
        <dbReference type="ARBA" id="ARBA00023136"/>
    </source>
</evidence>
<dbReference type="Proteomes" id="UP000636800">
    <property type="component" value="Chromosome 3"/>
</dbReference>
<dbReference type="PANTHER" id="PTHR31052">
    <property type="entry name" value="COBRA-LIKE PROTEIN 7"/>
    <property type="match status" value="1"/>
</dbReference>
<sequence length="661" mass="71555">MANPIILLLFFFLSTAAFLRPSASQRSPTTNTANKTSCNGIFLSYQFEGRQKIHPLVSNPAEQPYSFSANVTLLNSGTTDLEAWTLVVGFTHREILVSVSNAVLSDGSALPFYSDPKSPVSFSGFPNPDLKTPIATAGDIFQIQTSISIVGTQFGVPNPGIPLPSMLSLSDPAWSCPLASPTQSSFSTCCVPNLDPNNNSSIDNSTLHEDGSFLPRRAGDLSITYDVIQALSSSYLALVTIENNSPLGRLDNWRLSWEWMRGEFIYSIRGAYTSLTSVSDCIFGQQGQFFQNLDFSTVVNCQKKPTILDLPISMFNNSNAGLIPFCCRNGTILPKSMDPSKSSSAFQLQVFKMPPDLNRTKLFPPQNWKIAGGTLNPDYICGAPLSVSPTMSPDPSGLQSNSSAIATWQVVCNISQPKNSKPKCCVSFSAFYNDSVIPCNTCACGCPASRSPRNCNATAPALLLPPDALLIPFDNRTTKALAWAEIEHFDVPNPMPCGDFCGVSVNWHINTDYTKGWTARITMFNWDDVSFADWFMAVEMPKAYDGFEAVYSFNGTAIGNNTIFMQGFSGLNYLVGEVDGANPATDPRVPGKQQSVISFTKSKTPGIDVLSGQGFPSKLFFNGEECSLPDRMPTGGAFRVGLNAISMVVILVGTVLLLLGQ</sequence>
<feature type="signal peptide" evidence="8">
    <location>
        <begin position="1"/>
        <end position="24"/>
    </location>
</feature>
<accession>A0A835RBN5</accession>
<keyword evidence="3" id="KW-1003">Cell membrane</keyword>
<feature type="transmembrane region" description="Helical" evidence="7">
    <location>
        <begin position="636"/>
        <end position="659"/>
    </location>
</feature>
<dbReference type="Pfam" id="PF04833">
    <property type="entry name" value="COBRA"/>
    <property type="match status" value="1"/>
</dbReference>
<keyword evidence="7" id="KW-1133">Transmembrane helix</keyword>